<dbReference type="STRING" id="351605.Gura_1697"/>
<dbReference type="PANTHER" id="PTHR12526:SF609">
    <property type="entry name" value="LIPOPOLYSACCHARIDE BIOSYNTHESIS PROTEIN"/>
    <property type="match status" value="1"/>
</dbReference>
<protein>
    <submittedName>
        <fullName evidence="3">Glycosyl transferase, group 1</fullName>
    </submittedName>
</protein>
<organism evidence="3 4">
    <name type="scientific">Geotalea uraniireducens (strain Rf4)</name>
    <name type="common">Geobacter uraniireducens</name>
    <dbReference type="NCBI Taxonomy" id="351605"/>
    <lineage>
        <taxon>Bacteria</taxon>
        <taxon>Pseudomonadati</taxon>
        <taxon>Thermodesulfobacteriota</taxon>
        <taxon>Desulfuromonadia</taxon>
        <taxon>Geobacterales</taxon>
        <taxon>Geobacteraceae</taxon>
        <taxon>Geotalea</taxon>
    </lineage>
</organism>
<feature type="domain" description="Glycosyl transferase family 1" evidence="1">
    <location>
        <begin position="220"/>
        <end position="382"/>
    </location>
</feature>
<dbReference type="SUPFAM" id="SSF53756">
    <property type="entry name" value="UDP-Glycosyltransferase/glycogen phosphorylase"/>
    <property type="match status" value="1"/>
</dbReference>
<dbReference type="KEGG" id="gur:Gura_1697"/>
<evidence type="ECO:0000259" key="1">
    <source>
        <dbReference type="Pfam" id="PF00534"/>
    </source>
</evidence>
<evidence type="ECO:0000259" key="2">
    <source>
        <dbReference type="Pfam" id="PF13579"/>
    </source>
</evidence>
<dbReference type="HOGENOM" id="CLU_009583_11_2_7"/>
<dbReference type="CDD" id="cd03794">
    <property type="entry name" value="GT4_WbuB-like"/>
    <property type="match status" value="1"/>
</dbReference>
<dbReference type="Proteomes" id="UP000006695">
    <property type="component" value="Chromosome"/>
</dbReference>
<sequence length="408" mass="44915">MRILMLTQWFDPEPTFKGLPFAKELAKRGHQVEVLTGFPNYPGGEVYDGYRIRPMQRETMDGISVLRVPLYPSHDTSALGRIANYGSFALSSAILGVLLAKPVDLIYVYHPPATVGLSAIALSFFRRVPFVYDIQDLWPDTLAATGMLNNGVALRMIAKLCSHTYRLSTKIVVLSPGFRKQLIARGVPAEKIEVIYNWCDEGQIRDSAGDKGVAQELALSERFSIVFAGTMGKAQGLDAVLDAAALIAGRYSEIQFVFVGGGIEVDRLKKRAKDESLINVKFLPRRPVSEIGPVLKTADVLLVHLKDAPLFNITIPSKIQAYMAAGRPILVAVRGDAADLVEKANAGMSCIPEDSESIAAAVEKLYAMPRNQREELGENGRKFYERELSLRAGVGKFEDIFLSVVRKQ</sequence>
<proteinExistence type="predicted"/>
<dbReference type="InterPro" id="IPR028098">
    <property type="entry name" value="Glyco_trans_4-like_N"/>
</dbReference>
<dbReference type="RefSeq" id="WP_011938598.1">
    <property type="nucleotide sequence ID" value="NC_009483.1"/>
</dbReference>
<dbReference type="AlphaFoldDB" id="A5GEN7"/>
<keyword evidence="4" id="KW-1185">Reference proteome</keyword>
<evidence type="ECO:0000313" key="3">
    <source>
        <dbReference type="EMBL" id="ABQ25892.1"/>
    </source>
</evidence>
<keyword evidence="3" id="KW-0808">Transferase</keyword>
<dbReference type="CAZy" id="GT4">
    <property type="family name" value="Glycosyltransferase Family 4"/>
</dbReference>
<dbReference type="InterPro" id="IPR001296">
    <property type="entry name" value="Glyco_trans_1"/>
</dbReference>
<feature type="domain" description="Glycosyltransferase subfamily 4-like N-terminal" evidence="2">
    <location>
        <begin position="22"/>
        <end position="198"/>
    </location>
</feature>
<dbReference type="Pfam" id="PF00534">
    <property type="entry name" value="Glycos_transf_1"/>
    <property type="match status" value="1"/>
</dbReference>
<evidence type="ECO:0000313" key="4">
    <source>
        <dbReference type="Proteomes" id="UP000006695"/>
    </source>
</evidence>
<dbReference type="GO" id="GO:0016757">
    <property type="term" value="F:glycosyltransferase activity"/>
    <property type="evidence" value="ECO:0007669"/>
    <property type="project" value="InterPro"/>
</dbReference>
<reference evidence="3 4" key="1">
    <citation type="submission" date="2007-05" db="EMBL/GenBank/DDBJ databases">
        <title>Complete sequence of Geobacter uraniireducens Rf4.</title>
        <authorList>
            <consortium name="US DOE Joint Genome Institute"/>
            <person name="Copeland A."/>
            <person name="Lucas S."/>
            <person name="Lapidus A."/>
            <person name="Barry K."/>
            <person name="Detter J.C."/>
            <person name="Glavina del Rio T."/>
            <person name="Hammon N."/>
            <person name="Israni S."/>
            <person name="Dalin E."/>
            <person name="Tice H."/>
            <person name="Pitluck S."/>
            <person name="Chertkov O."/>
            <person name="Brettin T."/>
            <person name="Bruce D."/>
            <person name="Han C."/>
            <person name="Schmutz J."/>
            <person name="Larimer F."/>
            <person name="Land M."/>
            <person name="Hauser L."/>
            <person name="Kyrpides N."/>
            <person name="Mikhailova N."/>
            <person name="Shelobolina E."/>
            <person name="Aklujkar M."/>
            <person name="Lovley D."/>
            <person name="Richardson P."/>
        </authorList>
    </citation>
    <scope>NUCLEOTIDE SEQUENCE [LARGE SCALE GENOMIC DNA]</scope>
    <source>
        <strain evidence="3 4">Rf4</strain>
    </source>
</reference>
<dbReference type="PANTHER" id="PTHR12526">
    <property type="entry name" value="GLYCOSYLTRANSFERASE"/>
    <property type="match status" value="1"/>
</dbReference>
<gene>
    <name evidence="3" type="ordered locus">Gura_1697</name>
</gene>
<accession>A5GEN7</accession>
<name>A5GEN7_GEOUR</name>
<dbReference type="EMBL" id="CP000698">
    <property type="protein sequence ID" value="ABQ25892.1"/>
    <property type="molecule type" value="Genomic_DNA"/>
</dbReference>
<dbReference type="Gene3D" id="3.40.50.2000">
    <property type="entry name" value="Glycogen Phosphorylase B"/>
    <property type="match status" value="2"/>
</dbReference>
<dbReference type="Pfam" id="PF13579">
    <property type="entry name" value="Glyco_trans_4_4"/>
    <property type="match status" value="1"/>
</dbReference>